<accession>A0A1H0JNV3</accession>
<name>A0A1H0JNV3_9PSEU</name>
<feature type="signal peptide" evidence="1">
    <location>
        <begin position="1"/>
        <end position="27"/>
    </location>
</feature>
<evidence type="ECO:0000259" key="2">
    <source>
        <dbReference type="Pfam" id="PF01471"/>
    </source>
</evidence>
<sequence length="138" mass="14644">MRRNGVLPAFLGAALVAALTWTTPASAAPDQRSGGVTALADCPRVSNSYDIGPGATGGNVLEVQCLLNRTLSWNAFPFVIKRDGEYGPVTTAAVWEFQECVNARGTPIGVDGRVGPQTLPHLRWWGNVHSPATGERIC</sequence>
<feature type="domain" description="Peptidoglycan binding-like" evidence="2">
    <location>
        <begin position="57"/>
        <end position="119"/>
    </location>
</feature>
<protein>
    <submittedName>
        <fullName evidence="3">Putative peptidoglycan binding domain-containing protein</fullName>
    </submittedName>
</protein>
<dbReference type="InterPro" id="IPR036365">
    <property type="entry name" value="PGBD-like_sf"/>
</dbReference>
<dbReference type="InterPro" id="IPR036366">
    <property type="entry name" value="PGBDSf"/>
</dbReference>
<evidence type="ECO:0000313" key="4">
    <source>
        <dbReference type="Proteomes" id="UP000199691"/>
    </source>
</evidence>
<evidence type="ECO:0000256" key="1">
    <source>
        <dbReference type="SAM" id="SignalP"/>
    </source>
</evidence>
<feature type="chain" id="PRO_5011450232" evidence="1">
    <location>
        <begin position="28"/>
        <end position="138"/>
    </location>
</feature>
<dbReference type="RefSeq" id="WP_176959659.1">
    <property type="nucleotide sequence ID" value="NZ_FNIX01000002.1"/>
</dbReference>
<dbReference type="Gene3D" id="1.10.101.10">
    <property type="entry name" value="PGBD-like superfamily/PGBD"/>
    <property type="match status" value="1"/>
</dbReference>
<gene>
    <name evidence="3" type="ORF">SAMN05421507_102575</name>
</gene>
<dbReference type="Proteomes" id="UP000199691">
    <property type="component" value="Unassembled WGS sequence"/>
</dbReference>
<dbReference type="SUPFAM" id="SSF47090">
    <property type="entry name" value="PGBD-like"/>
    <property type="match status" value="1"/>
</dbReference>
<proteinExistence type="predicted"/>
<dbReference type="STRING" id="641025.SAMN05421507_102575"/>
<organism evidence="3 4">
    <name type="scientific">Lentzea jiangxiensis</name>
    <dbReference type="NCBI Taxonomy" id="641025"/>
    <lineage>
        <taxon>Bacteria</taxon>
        <taxon>Bacillati</taxon>
        <taxon>Actinomycetota</taxon>
        <taxon>Actinomycetes</taxon>
        <taxon>Pseudonocardiales</taxon>
        <taxon>Pseudonocardiaceae</taxon>
        <taxon>Lentzea</taxon>
    </lineage>
</organism>
<reference evidence="4" key="1">
    <citation type="submission" date="2016-10" db="EMBL/GenBank/DDBJ databases">
        <authorList>
            <person name="Varghese N."/>
            <person name="Submissions S."/>
        </authorList>
    </citation>
    <scope>NUCLEOTIDE SEQUENCE [LARGE SCALE GENOMIC DNA]</scope>
    <source>
        <strain evidence="4">CGMCC 4.6609</strain>
    </source>
</reference>
<dbReference type="AlphaFoldDB" id="A0A1H0JNV3"/>
<dbReference type="EMBL" id="FNIX01000002">
    <property type="protein sequence ID" value="SDO45284.1"/>
    <property type="molecule type" value="Genomic_DNA"/>
</dbReference>
<dbReference type="Pfam" id="PF01471">
    <property type="entry name" value="PG_binding_1"/>
    <property type="match status" value="1"/>
</dbReference>
<keyword evidence="1" id="KW-0732">Signal</keyword>
<dbReference type="InterPro" id="IPR002477">
    <property type="entry name" value="Peptidoglycan-bd-like"/>
</dbReference>
<evidence type="ECO:0000313" key="3">
    <source>
        <dbReference type="EMBL" id="SDO45284.1"/>
    </source>
</evidence>
<keyword evidence="4" id="KW-1185">Reference proteome</keyword>